<comment type="similarity">
    <text evidence="1">Belongs to the transferase hexapeptide repeat family.</text>
</comment>
<keyword evidence="2" id="KW-0808">Transferase</keyword>
<accession>A0A1I3PUE1</accession>
<dbReference type="Pfam" id="PF00132">
    <property type="entry name" value="Hexapep"/>
    <property type="match status" value="1"/>
</dbReference>
<name>A0A1I3PUE1_9BACT</name>
<dbReference type="InterPro" id="IPR011004">
    <property type="entry name" value="Trimer_LpxA-like_sf"/>
</dbReference>
<dbReference type="SUPFAM" id="SSF51161">
    <property type="entry name" value="Trimeric LpxA-like enzymes"/>
    <property type="match status" value="1"/>
</dbReference>
<reference evidence="3" key="1">
    <citation type="submission" date="2016-10" db="EMBL/GenBank/DDBJ databases">
        <authorList>
            <person name="Varghese N."/>
            <person name="Submissions S."/>
        </authorList>
    </citation>
    <scope>NUCLEOTIDE SEQUENCE [LARGE SCALE GENOMIC DNA]</scope>
    <source>
        <strain evidence="3">DSM 5918</strain>
    </source>
</reference>
<proteinExistence type="inferred from homology"/>
<protein>
    <submittedName>
        <fullName evidence="2">Transferase hexapeptide (Six repeat-containing protein)</fullName>
    </submittedName>
</protein>
<gene>
    <name evidence="2" type="ORF">SAMN04488082_102113</name>
</gene>
<dbReference type="OrthoDB" id="9812571at2"/>
<dbReference type="Proteomes" id="UP000198635">
    <property type="component" value="Unassembled WGS sequence"/>
</dbReference>
<dbReference type="GO" id="GO:0016740">
    <property type="term" value="F:transferase activity"/>
    <property type="evidence" value="ECO:0007669"/>
    <property type="project" value="UniProtKB-KW"/>
</dbReference>
<dbReference type="PANTHER" id="PTHR43300">
    <property type="entry name" value="ACETYLTRANSFERASE"/>
    <property type="match status" value="1"/>
</dbReference>
<keyword evidence="3" id="KW-1185">Reference proteome</keyword>
<evidence type="ECO:0000256" key="1">
    <source>
        <dbReference type="ARBA" id="ARBA00007274"/>
    </source>
</evidence>
<dbReference type="CDD" id="cd04647">
    <property type="entry name" value="LbH_MAT_like"/>
    <property type="match status" value="1"/>
</dbReference>
<evidence type="ECO:0000313" key="3">
    <source>
        <dbReference type="Proteomes" id="UP000198635"/>
    </source>
</evidence>
<dbReference type="InterPro" id="IPR050179">
    <property type="entry name" value="Trans_hexapeptide_repeat"/>
</dbReference>
<dbReference type="AlphaFoldDB" id="A0A1I3PUE1"/>
<organism evidence="2 3">
    <name type="scientific">Desulfomicrobium apsheronum</name>
    <dbReference type="NCBI Taxonomy" id="52560"/>
    <lineage>
        <taxon>Bacteria</taxon>
        <taxon>Pseudomonadati</taxon>
        <taxon>Thermodesulfobacteriota</taxon>
        <taxon>Desulfovibrionia</taxon>
        <taxon>Desulfovibrionales</taxon>
        <taxon>Desulfomicrobiaceae</taxon>
        <taxon>Desulfomicrobium</taxon>
    </lineage>
</organism>
<dbReference type="RefSeq" id="WP_092372595.1">
    <property type="nucleotide sequence ID" value="NZ_FORX01000002.1"/>
</dbReference>
<sequence>MKSNKNKLKIWYYLKEFYRIIRWSSRATSFLHVLAMWAPFNSWRIFFHKLRGTKIGRKVYICQGAFLEESRPWLINIKDGARIGVGVIIVSHDGVYVPYLEGMPNKYSRVIIDKKASICPGAIILPGVHIGEEAVVAPGAVVHRDVAPRIIVAGIPAKQILLLDEALLKLAPKKQYWIEMEEKTRYPWKCDDES</sequence>
<dbReference type="InterPro" id="IPR001451">
    <property type="entry name" value="Hexapep"/>
</dbReference>
<evidence type="ECO:0000313" key="2">
    <source>
        <dbReference type="EMBL" id="SFJ24927.1"/>
    </source>
</evidence>
<dbReference type="Gene3D" id="2.160.10.10">
    <property type="entry name" value="Hexapeptide repeat proteins"/>
    <property type="match status" value="1"/>
</dbReference>
<dbReference type="EMBL" id="FORX01000002">
    <property type="protein sequence ID" value="SFJ24927.1"/>
    <property type="molecule type" value="Genomic_DNA"/>
</dbReference>
<dbReference type="STRING" id="52560.SAMN04488082_102113"/>